<reference evidence="1 2" key="1">
    <citation type="submission" date="2016-10" db="EMBL/GenBank/DDBJ databases">
        <authorList>
            <person name="de Groot N.N."/>
        </authorList>
    </citation>
    <scope>NUCLEOTIDE SEQUENCE [LARGE SCALE GENOMIC DNA]</scope>
    <source>
        <strain evidence="1 2">LMG 2247</strain>
    </source>
</reference>
<accession>A0A1G7S4Y1</accession>
<dbReference type="GO" id="GO:0003824">
    <property type="term" value="F:catalytic activity"/>
    <property type="evidence" value="ECO:0007669"/>
    <property type="project" value="InterPro"/>
</dbReference>
<dbReference type="EMBL" id="FNCJ01000002">
    <property type="protein sequence ID" value="SDG17240.1"/>
    <property type="molecule type" value="Genomic_DNA"/>
</dbReference>
<dbReference type="InterPro" id="IPR022261">
    <property type="entry name" value="RNP_Burkhold"/>
</dbReference>
<dbReference type="SUPFAM" id="SSF56209">
    <property type="entry name" value="Nitrile hydratase alpha chain"/>
    <property type="match status" value="1"/>
</dbReference>
<dbReference type="Proteomes" id="UP000199706">
    <property type="component" value="Unassembled WGS sequence"/>
</dbReference>
<dbReference type="AlphaFoldDB" id="A0A1G7S4Y1"/>
<dbReference type="RefSeq" id="WP_090682438.1">
    <property type="nucleotide sequence ID" value="NZ_CADERL010000002.1"/>
</dbReference>
<name>A0A1G7S4Y1_9BURK</name>
<dbReference type="InterPro" id="IPR036648">
    <property type="entry name" value="CN_Hdrase_a/SCN_Hdrase_g_sf"/>
</dbReference>
<organism evidence="1 2">
    <name type="scientific">Paraburkholderia phenazinium</name>
    <dbReference type="NCBI Taxonomy" id="60549"/>
    <lineage>
        <taxon>Bacteria</taxon>
        <taxon>Pseudomonadati</taxon>
        <taxon>Pseudomonadota</taxon>
        <taxon>Betaproteobacteria</taxon>
        <taxon>Burkholderiales</taxon>
        <taxon>Burkholderiaceae</taxon>
        <taxon>Paraburkholderia</taxon>
    </lineage>
</organism>
<evidence type="ECO:0000313" key="1">
    <source>
        <dbReference type="EMBL" id="SDG17240.1"/>
    </source>
</evidence>
<dbReference type="GO" id="GO:0046914">
    <property type="term" value="F:transition metal ion binding"/>
    <property type="evidence" value="ECO:0007669"/>
    <property type="project" value="InterPro"/>
</dbReference>
<proteinExistence type="predicted"/>
<gene>
    <name evidence="1" type="ORF">SAMN05216466_102359</name>
</gene>
<evidence type="ECO:0000313" key="2">
    <source>
        <dbReference type="Proteomes" id="UP000199706"/>
    </source>
</evidence>
<dbReference type="OrthoDB" id="9030739at2"/>
<sequence length="121" mass="13872">MTENTSIPTYEQFLEYRAVIIKAIATAWHDKAFLKELEAHPVETLKERFGYDYPFKIALKVHSPSAKWTPEINGGWTTQKNNTFTLILPPAPAKKEQYALALASYNSNHIYLMDHHVRPGV</sequence>
<dbReference type="NCBIfam" id="TIGR03795">
    <property type="entry name" value="RNP_Burkhold"/>
    <property type="match status" value="1"/>
</dbReference>
<protein>
    <submittedName>
        <fullName evidence="1">Ribosomal natural product, two-chain TOMM family</fullName>
    </submittedName>
</protein>